<dbReference type="EMBL" id="CAAHFH010000003">
    <property type="protein sequence ID" value="VGO23363.1"/>
    <property type="molecule type" value="Genomic_DNA"/>
</dbReference>
<sequence length="459" mass="49890">MHKTLLDPGHKGFHGLKKTMELAGAKKNPEGLVAKTFFAMERIAKHAAFECEECGDCFLSENFGFCTMGGCAKGLANAPCGDAKPDGTCGNEEGVVCRGEQIYLAAKAEEGGLARLRTTINNPRNASLEHSSSILNYLFGKDHTMKNAIITIGEDIHASIPKHGAVMRELHNLGEGAYENDSPQLDYVRALIENQAAEGADYIAINVDDFGDSDPQLSVKIMVEYVKLVRKWGGMVPACIDSSNDDVLIAGLKEWYNTDAPVKAPLVNSIKTYTADNMMPLKKDYDFSFIGLLMSEEAASAGTMQSVDDLVELAKEIFGKAMEHGFKAEEIFFDSTVFPLAIDMPMQPGVAGYTYRAFETIKAIKNDPAMKGVHFSMGVSNCCRDLPGRRIGIARAYVQKAMECGLDAGIVNAAHKFGAKPADPKLVELVEAYAAMDGDLDKTNDAIELMGEFCESFRK</sequence>
<evidence type="ECO:0000256" key="2">
    <source>
        <dbReference type="ARBA" id="ARBA00022603"/>
    </source>
</evidence>
<accession>A0A6C2UTS0</accession>
<evidence type="ECO:0000256" key="3">
    <source>
        <dbReference type="ARBA" id="ARBA00022679"/>
    </source>
</evidence>
<dbReference type="GO" id="GO:0032259">
    <property type="term" value="P:methylation"/>
    <property type="evidence" value="ECO:0007669"/>
    <property type="project" value="UniProtKB-KW"/>
</dbReference>
<dbReference type="RefSeq" id="WP_136065622.1">
    <property type="nucleotide sequence ID" value="NZ_CAAHFH010000003.1"/>
</dbReference>
<evidence type="ECO:0000256" key="1">
    <source>
        <dbReference type="ARBA" id="ARBA00010398"/>
    </source>
</evidence>
<dbReference type="AlphaFoldDB" id="A0A6C2UTS0"/>
<keyword evidence="2" id="KW-0489">Methyltransferase</keyword>
<dbReference type="Pfam" id="PF12225">
    <property type="entry name" value="DUF5981"/>
    <property type="match status" value="1"/>
</dbReference>
<gene>
    <name evidence="5" type="primary">metH_3</name>
    <name evidence="5" type="ORF">SCARR_05470</name>
</gene>
<dbReference type="SUPFAM" id="SSF51717">
    <property type="entry name" value="Dihydropteroate synthetase-like"/>
    <property type="match status" value="1"/>
</dbReference>
<evidence type="ECO:0000313" key="6">
    <source>
        <dbReference type="Proteomes" id="UP000346198"/>
    </source>
</evidence>
<dbReference type="GO" id="GO:0005829">
    <property type="term" value="C:cytosol"/>
    <property type="evidence" value="ECO:0007669"/>
    <property type="project" value="TreeGrafter"/>
</dbReference>
<comment type="similarity">
    <text evidence="1">Belongs to the vitamin-B12 dependent methionine synthase family.</text>
</comment>
<dbReference type="GO" id="GO:0042558">
    <property type="term" value="P:pteridine-containing compound metabolic process"/>
    <property type="evidence" value="ECO:0007669"/>
    <property type="project" value="InterPro"/>
</dbReference>
<dbReference type="InterPro" id="IPR000489">
    <property type="entry name" value="Pterin-binding_dom"/>
</dbReference>
<organism evidence="5 6">
    <name type="scientific">Pontiella sulfatireligans</name>
    <dbReference type="NCBI Taxonomy" id="2750658"/>
    <lineage>
        <taxon>Bacteria</taxon>
        <taxon>Pseudomonadati</taxon>
        <taxon>Kiritimatiellota</taxon>
        <taxon>Kiritimatiellia</taxon>
        <taxon>Kiritimatiellales</taxon>
        <taxon>Pontiellaceae</taxon>
        <taxon>Pontiella</taxon>
    </lineage>
</organism>
<dbReference type="Gene3D" id="3.20.20.20">
    <property type="entry name" value="Dihydropteroate synthase-like"/>
    <property type="match status" value="1"/>
</dbReference>
<keyword evidence="3" id="KW-0808">Transferase</keyword>
<dbReference type="PANTHER" id="PTHR45833:SF2">
    <property type="entry name" value="BIFUNCTIONAL HOMOCYSTEINE S-METHYLTRANSFERASE_5,10-METHYLENETETRAHYDROFOLATE REDUCTASE"/>
    <property type="match status" value="1"/>
</dbReference>
<keyword evidence="6" id="KW-1185">Reference proteome</keyword>
<evidence type="ECO:0000259" key="4">
    <source>
        <dbReference type="PROSITE" id="PS50972"/>
    </source>
</evidence>
<dbReference type="Proteomes" id="UP000346198">
    <property type="component" value="Unassembled WGS sequence"/>
</dbReference>
<dbReference type="InterPro" id="IPR022026">
    <property type="entry name" value="DUF5981"/>
</dbReference>
<protein>
    <submittedName>
        <fullName evidence="5">Methionine synthase</fullName>
    </submittedName>
</protein>
<dbReference type="PROSITE" id="PS50972">
    <property type="entry name" value="PTERIN_BINDING"/>
    <property type="match status" value="1"/>
</dbReference>
<feature type="domain" description="Pterin-binding" evidence="4">
    <location>
        <begin position="164"/>
        <end position="448"/>
    </location>
</feature>
<dbReference type="GO" id="GO:0008705">
    <property type="term" value="F:methionine synthase activity"/>
    <property type="evidence" value="ECO:0007669"/>
    <property type="project" value="TreeGrafter"/>
</dbReference>
<evidence type="ECO:0000313" key="5">
    <source>
        <dbReference type="EMBL" id="VGO23363.1"/>
    </source>
</evidence>
<name>A0A6C2UTS0_9BACT</name>
<dbReference type="InterPro" id="IPR011005">
    <property type="entry name" value="Dihydropteroate_synth-like_sf"/>
</dbReference>
<dbReference type="PANTHER" id="PTHR45833">
    <property type="entry name" value="METHIONINE SYNTHASE"/>
    <property type="match status" value="1"/>
</dbReference>
<dbReference type="InterPro" id="IPR050554">
    <property type="entry name" value="Met_Synthase/Corrinoid"/>
</dbReference>
<dbReference type="Pfam" id="PF00809">
    <property type="entry name" value="Pterin_bind"/>
    <property type="match status" value="1"/>
</dbReference>
<reference evidence="5 6" key="1">
    <citation type="submission" date="2019-04" db="EMBL/GenBank/DDBJ databases">
        <authorList>
            <person name="Van Vliet M D."/>
        </authorList>
    </citation>
    <scope>NUCLEOTIDE SEQUENCE [LARGE SCALE GENOMIC DNA]</scope>
    <source>
        <strain evidence="5 6">F21</strain>
    </source>
</reference>
<proteinExistence type="inferred from homology"/>